<organism evidence="2 3">
    <name type="scientific">Rhizophagus irregularis</name>
    <dbReference type="NCBI Taxonomy" id="588596"/>
    <lineage>
        <taxon>Eukaryota</taxon>
        <taxon>Fungi</taxon>
        <taxon>Fungi incertae sedis</taxon>
        <taxon>Mucoromycota</taxon>
        <taxon>Glomeromycotina</taxon>
        <taxon>Glomeromycetes</taxon>
        <taxon>Glomerales</taxon>
        <taxon>Glomeraceae</taxon>
        <taxon>Rhizophagus</taxon>
    </lineage>
</organism>
<comment type="caution">
    <text evidence="2">The sequence shown here is derived from an EMBL/GenBank/DDBJ whole genome shotgun (WGS) entry which is preliminary data.</text>
</comment>
<reference evidence="2" key="1">
    <citation type="submission" date="2020-05" db="EMBL/GenBank/DDBJ databases">
        <authorList>
            <person name="Rincon C."/>
            <person name="Sanders R I."/>
            <person name="Robbins C."/>
            <person name="Chaturvedi A."/>
        </authorList>
    </citation>
    <scope>NUCLEOTIDE SEQUENCE</scope>
    <source>
        <strain evidence="2">CHB12</strain>
    </source>
</reference>
<keyword evidence="1" id="KW-0175">Coiled coil</keyword>
<evidence type="ECO:0000313" key="3">
    <source>
        <dbReference type="Proteomes" id="UP000684084"/>
    </source>
</evidence>
<dbReference type="EMBL" id="CAGKOT010000033">
    <property type="protein sequence ID" value="CAB5374435.1"/>
    <property type="molecule type" value="Genomic_DNA"/>
</dbReference>
<dbReference type="Proteomes" id="UP000684084">
    <property type="component" value="Unassembled WGS sequence"/>
</dbReference>
<sequence length="329" mass="37307">MGTLILCYPTLKLIFLDTSNPTEPDINELQKEIIKFIEYFAQISRIRVKDNKFIQEKIKQISIQRVKFRKFAEESISQGLKMCNHAEDLIVFAECCKDDGISKEDLTESLRLLLNDSKLYKSEATLLRKQIENIKNSLGRIAKEISEYNDEITKEQKDLSDRIDTENKKTDDAKSSAKRSKVVAGLGLTAAVASLPFTGGVSLVVFGLGTFAYSGGMATAERSTEDAEASSITSTRLRKKLSVKEEFSQYLRVIHNGLDNIINIVSHCEFYWERQIVEIEDIINKLGRGEQRMTKVISRTILEKSKKTRANSEGYSFNVRQAINRDLIA</sequence>
<name>A0A915ZHB3_9GLOM</name>
<accession>A0A915ZHB3</accession>
<dbReference type="AlphaFoldDB" id="A0A915ZHB3"/>
<dbReference type="VEuPathDB" id="FungiDB:RhiirFUN_015692"/>
<evidence type="ECO:0000313" key="2">
    <source>
        <dbReference type="EMBL" id="CAB5374435.1"/>
    </source>
</evidence>
<proteinExistence type="predicted"/>
<gene>
    <name evidence="2" type="ORF">CHRIB12_LOCUS14429</name>
</gene>
<protein>
    <submittedName>
        <fullName evidence="2">Uncharacterized protein</fullName>
    </submittedName>
</protein>
<evidence type="ECO:0000256" key="1">
    <source>
        <dbReference type="SAM" id="Coils"/>
    </source>
</evidence>
<dbReference type="OrthoDB" id="2353790at2759"/>
<feature type="coiled-coil region" evidence="1">
    <location>
        <begin position="131"/>
        <end position="169"/>
    </location>
</feature>